<feature type="chain" id="PRO_5041273658" evidence="1">
    <location>
        <begin position="18"/>
        <end position="308"/>
    </location>
</feature>
<keyword evidence="1" id="KW-0732">Signal</keyword>
<reference evidence="3" key="2">
    <citation type="submission" date="2023-01" db="EMBL/GenBank/DDBJ databases">
        <title>Draft genome sequence of Paraferrimonas sedimenticola strain NBRC 101628.</title>
        <authorList>
            <person name="Sun Q."/>
            <person name="Mori K."/>
        </authorList>
    </citation>
    <scope>NUCLEOTIDE SEQUENCE</scope>
    <source>
        <strain evidence="3">NBRC 101628</strain>
    </source>
</reference>
<dbReference type="SUPFAM" id="SSF53474">
    <property type="entry name" value="alpha/beta-Hydrolases"/>
    <property type="match status" value="1"/>
</dbReference>
<evidence type="ECO:0000313" key="4">
    <source>
        <dbReference type="Proteomes" id="UP001161422"/>
    </source>
</evidence>
<gene>
    <name evidence="3" type="ORF">GCM10007895_00800</name>
</gene>
<proteinExistence type="predicted"/>
<protein>
    <submittedName>
        <fullName evidence="3">Alpha/beta hydrolase</fullName>
    </submittedName>
</protein>
<dbReference type="Proteomes" id="UP001161422">
    <property type="component" value="Unassembled WGS sequence"/>
</dbReference>
<dbReference type="EMBL" id="BSNC01000001">
    <property type="protein sequence ID" value="GLP94774.1"/>
    <property type="molecule type" value="Genomic_DNA"/>
</dbReference>
<sequence>MRTLVLLLGLSVYAAIATPLEREVKLTLNSGQVHGVLLEPSQPTQVAALLIAGSGPTDRNGNNPRMQNNSLKMLAEGLAANGVASLRYDKRGIAASHGAGADESQLRFEHYVDDAVAWLAQLSNKFGYQKVVVIGHSEGSMIAMLAAARAGSHKVVSIAGPGERGDKLIDAQLSAHSPPLAQQARPILDKLVAGETIVDTPAQLAPLFRPSVQPYLKSWFRHDPQQAAAKLTQPLLIVQGTSDIQVGVAHAEYLKAAQPDAEVVIIEGMNHVLKPASMDYSSNLATYNQPELPLSEALLPAIVEFVLE</sequence>
<keyword evidence="4" id="KW-1185">Reference proteome</keyword>
<dbReference type="Gene3D" id="3.40.50.1820">
    <property type="entry name" value="alpha/beta hydrolase"/>
    <property type="match status" value="1"/>
</dbReference>
<feature type="domain" description="Serine aminopeptidase S33" evidence="2">
    <location>
        <begin position="72"/>
        <end position="161"/>
    </location>
</feature>
<comment type="caution">
    <text evidence="3">The sequence shown here is derived from an EMBL/GenBank/DDBJ whole genome shotgun (WGS) entry which is preliminary data.</text>
</comment>
<name>A0AA37RSA1_9GAMM</name>
<evidence type="ECO:0000256" key="1">
    <source>
        <dbReference type="SAM" id="SignalP"/>
    </source>
</evidence>
<dbReference type="PANTHER" id="PTHR43265:SF1">
    <property type="entry name" value="ESTERASE ESTD"/>
    <property type="match status" value="1"/>
</dbReference>
<dbReference type="InterPro" id="IPR053145">
    <property type="entry name" value="AB_hydrolase_Est10"/>
</dbReference>
<keyword evidence="3" id="KW-0378">Hydrolase</keyword>
<evidence type="ECO:0000259" key="2">
    <source>
        <dbReference type="Pfam" id="PF12146"/>
    </source>
</evidence>
<dbReference type="AlphaFoldDB" id="A0AA37RSA1"/>
<reference evidence="3" key="1">
    <citation type="journal article" date="2014" name="Int. J. Syst. Evol. Microbiol.">
        <title>Complete genome sequence of Corynebacterium casei LMG S-19264T (=DSM 44701T), isolated from a smear-ripened cheese.</title>
        <authorList>
            <consortium name="US DOE Joint Genome Institute (JGI-PGF)"/>
            <person name="Walter F."/>
            <person name="Albersmeier A."/>
            <person name="Kalinowski J."/>
            <person name="Ruckert C."/>
        </authorList>
    </citation>
    <scope>NUCLEOTIDE SEQUENCE</scope>
    <source>
        <strain evidence="3">NBRC 101628</strain>
    </source>
</reference>
<dbReference type="RefSeq" id="WP_169902992.1">
    <property type="nucleotide sequence ID" value="NZ_BSNC01000001.1"/>
</dbReference>
<dbReference type="InterPro" id="IPR022742">
    <property type="entry name" value="Hydrolase_4"/>
</dbReference>
<dbReference type="Pfam" id="PF12146">
    <property type="entry name" value="Hydrolase_4"/>
    <property type="match status" value="1"/>
</dbReference>
<organism evidence="3 4">
    <name type="scientific">Paraferrimonas sedimenticola</name>
    <dbReference type="NCBI Taxonomy" id="375674"/>
    <lineage>
        <taxon>Bacteria</taxon>
        <taxon>Pseudomonadati</taxon>
        <taxon>Pseudomonadota</taxon>
        <taxon>Gammaproteobacteria</taxon>
        <taxon>Alteromonadales</taxon>
        <taxon>Ferrimonadaceae</taxon>
        <taxon>Paraferrimonas</taxon>
    </lineage>
</organism>
<dbReference type="GO" id="GO:0052689">
    <property type="term" value="F:carboxylic ester hydrolase activity"/>
    <property type="evidence" value="ECO:0007669"/>
    <property type="project" value="TreeGrafter"/>
</dbReference>
<feature type="signal peptide" evidence="1">
    <location>
        <begin position="1"/>
        <end position="17"/>
    </location>
</feature>
<accession>A0AA37RSA1</accession>
<dbReference type="InterPro" id="IPR029058">
    <property type="entry name" value="AB_hydrolase_fold"/>
</dbReference>
<evidence type="ECO:0000313" key="3">
    <source>
        <dbReference type="EMBL" id="GLP94774.1"/>
    </source>
</evidence>
<dbReference type="PANTHER" id="PTHR43265">
    <property type="entry name" value="ESTERASE ESTD"/>
    <property type="match status" value="1"/>
</dbReference>